<proteinExistence type="predicted"/>
<dbReference type="InterPro" id="IPR001005">
    <property type="entry name" value="SANT/Myb"/>
</dbReference>
<dbReference type="InterPro" id="IPR009057">
    <property type="entry name" value="Homeodomain-like_sf"/>
</dbReference>
<feature type="compositionally biased region" description="Polar residues" evidence="1">
    <location>
        <begin position="107"/>
        <end position="119"/>
    </location>
</feature>
<reference evidence="4 5" key="1">
    <citation type="journal article" date="2015" name="Genome Biol. Evol.">
        <title>Comparative Genomics of a Bacterivorous Green Alga Reveals Evolutionary Causalities and Consequences of Phago-Mixotrophic Mode of Nutrition.</title>
        <authorList>
            <person name="Burns J.A."/>
            <person name="Paasch A."/>
            <person name="Narechania A."/>
            <person name="Kim E."/>
        </authorList>
    </citation>
    <scope>NUCLEOTIDE SEQUENCE [LARGE SCALE GENOMIC DNA]</scope>
    <source>
        <strain evidence="4 5">PLY_AMNH</strain>
    </source>
</reference>
<name>A0AAE0L3N0_9CHLO</name>
<feature type="compositionally biased region" description="Polar residues" evidence="1">
    <location>
        <begin position="344"/>
        <end position="362"/>
    </location>
</feature>
<feature type="compositionally biased region" description="Low complexity" evidence="1">
    <location>
        <begin position="270"/>
        <end position="280"/>
    </location>
</feature>
<feature type="domain" description="HTH myb-type" evidence="3">
    <location>
        <begin position="486"/>
        <end position="545"/>
    </location>
</feature>
<dbReference type="PROSITE" id="PS51294">
    <property type="entry name" value="HTH_MYB"/>
    <property type="match status" value="1"/>
</dbReference>
<dbReference type="AlphaFoldDB" id="A0AAE0L3N0"/>
<evidence type="ECO:0000313" key="5">
    <source>
        <dbReference type="Proteomes" id="UP001190700"/>
    </source>
</evidence>
<dbReference type="Proteomes" id="UP001190700">
    <property type="component" value="Unassembled WGS sequence"/>
</dbReference>
<accession>A0AAE0L3N0</accession>
<dbReference type="PANTHER" id="PTHR47122:SF8">
    <property type="entry name" value="MYB-LIKE DOMAIN-CONTAINING PROTEIN"/>
    <property type="match status" value="1"/>
</dbReference>
<dbReference type="SMART" id="SM00717">
    <property type="entry name" value="SANT"/>
    <property type="match status" value="1"/>
</dbReference>
<dbReference type="PANTHER" id="PTHR47122">
    <property type="entry name" value="MYB-LIKE DNA-BINDING DOMAIN CONTAINING PROTEIN, EXPRESSED"/>
    <property type="match status" value="1"/>
</dbReference>
<feature type="region of interest" description="Disordered" evidence="1">
    <location>
        <begin position="107"/>
        <end position="148"/>
    </location>
</feature>
<keyword evidence="4" id="KW-0418">Kinase</keyword>
<evidence type="ECO:0000313" key="4">
    <source>
        <dbReference type="EMBL" id="KAK3270828.1"/>
    </source>
</evidence>
<feature type="domain" description="Myb-like" evidence="2">
    <location>
        <begin position="486"/>
        <end position="541"/>
    </location>
</feature>
<keyword evidence="4" id="KW-0808">Transferase</keyword>
<organism evidence="4 5">
    <name type="scientific">Cymbomonas tetramitiformis</name>
    <dbReference type="NCBI Taxonomy" id="36881"/>
    <lineage>
        <taxon>Eukaryota</taxon>
        <taxon>Viridiplantae</taxon>
        <taxon>Chlorophyta</taxon>
        <taxon>Pyramimonadophyceae</taxon>
        <taxon>Pyramimonadales</taxon>
        <taxon>Pyramimonadaceae</taxon>
        <taxon>Cymbomonas</taxon>
    </lineage>
</organism>
<feature type="compositionally biased region" description="Low complexity" evidence="1">
    <location>
        <begin position="380"/>
        <end position="392"/>
    </location>
</feature>
<evidence type="ECO:0000259" key="3">
    <source>
        <dbReference type="PROSITE" id="PS51294"/>
    </source>
</evidence>
<feature type="compositionally biased region" description="Acidic residues" evidence="1">
    <location>
        <begin position="454"/>
        <end position="467"/>
    </location>
</feature>
<feature type="region of interest" description="Disordered" evidence="1">
    <location>
        <begin position="263"/>
        <end position="492"/>
    </location>
</feature>
<dbReference type="GO" id="GO:0016301">
    <property type="term" value="F:kinase activity"/>
    <property type="evidence" value="ECO:0007669"/>
    <property type="project" value="UniProtKB-KW"/>
</dbReference>
<dbReference type="EMBL" id="LGRX02010172">
    <property type="protein sequence ID" value="KAK3270828.1"/>
    <property type="molecule type" value="Genomic_DNA"/>
</dbReference>
<evidence type="ECO:0000259" key="2">
    <source>
        <dbReference type="PROSITE" id="PS50090"/>
    </source>
</evidence>
<gene>
    <name evidence="4" type="ORF">CYMTET_20790</name>
</gene>
<dbReference type="Pfam" id="PF00249">
    <property type="entry name" value="Myb_DNA-binding"/>
    <property type="match status" value="1"/>
</dbReference>
<dbReference type="Gene3D" id="1.10.246.220">
    <property type="match status" value="1"/>
</dbReference>
<keyword evidence="5" id="KW-1185">Reference proteome</keyword>
<comment type="caution">
    <text evidence="4">The sequence shown here is derived from an EMBL/GenBank/DDBJ whole genome shotgun (WGS) entry which is preliminary data.</text>
</comment>
<feature type="compositionally biased region" description="Low complexity" evidence="1">
    <location>
        <begin position="294"/>
        <end position="315"/>
    </location>
</feature>
<dbReference type="PROSITE" id="PS50090">
    <property type="entry name" value="MYB_LIKE"/>
    <property type="match status" value="1"/>
</dbReference>
<evidence type="ECO:0000256" key="1">
    <source>
        <dbReference type="SAM" id="MobiDB-lite"/>
    </source>
</evidence>
<dbReference type="CDD" id="cd11660">
    <property type="entry name" value="SANT_TRF"/>
    <property type="match status" value="1"/>
</dbReference>
<sequence length="598" mass="64789">MDAVASPEFLGEQEEDWCFHLVKVTGDGDVLCPNEEESGNIEDLMRDANDVNEPEEQERKRLLDRLDVINSLITKLGDYQKVSGQLPKVEKSELSTLTKEAQAPSVSLGTLVNGGNISSPEGKRQRKPNPRFLDSATASGNLRPPTERTTRDILLTECSEQPDVTPAPLSAPTFRELESEAVLASGSGDVDLLDDDDVALIEADDLQNMQSIGFEASFELGSWGGTPLDDTGTLAKVPSPFNNFDILDVSPEMPSDDLEVAIPLRGPRNAPKAKASTSPKKGAHLPKPAMGTRVPTVSAATTTASASLPAPLAAVISPREPGKRQSKPNPKFFEEERAEGQISGGATSSEAVGNSKELQPSAVTVPRTAPGRARGTIARKPTPTTPTTPLTKVKQKTVEERVFIEPAASQNKRPREESRAVSSTATTPIEDDPRSRKKTRQITPVRPYSPEADRYDDDSDELTDDESPTGARKMSGSKRHNADGGRRSKHHNPWALEEAEALVEGVARCGGGKWADIKKLGFPAIQNRSAVDLKDKWRNLLRIAMLPNPPTPKSGDKKREIPPSLLSRVRELAARAARSRPPDGRSNRGRLRTPLQSV</sequence>
<protein>
    <submittedName>
        <fullName evidence="4">Mitogen-activated protein kinase tyrosine protein phosphatase sdp1</fullName>
    </submittedName>
</protein>
<dbReference type="InterPro" id="IPR017930">
    <property type="entry name" value="Myb_dom"/>
</dbReference>
<dbReference type="SUPFAM" id="SSF46689">
    <property type="entry name" value="Homeodomain-like"/>
    <property type="match status" value="1"/>
</dbReference>
<feature type="region of interest" description="Disordered" evidence="1">
    <location>
        <begin position="573"/>
        <end position="598"/>
    </location>
</feature>